<accession>A0A6V2BNR5</accession>
<dbReference type="EMBL" id="HBNS01006537">
    <property type="protein sequence ID" value="CAE4588739.1"/>
    <property type="molecule type" value="Transcribed_RNA"/>
</dbReference>
<dbReference type="SUPFAM" id="SSF51569">
    <property type="entry name" value="Aldolase"/>
    <property type="match status" value="1"/>
</dbReference>
<keyword evidence="7" id="KW-0220">Diaminopimelate biosynthesis</keyword>
<dbReference type="GO" id="GO:0019877">
    <property type="term" value="P:diaminopimelate biosynthetic process"/>
    <property type="evidence" value="ECO:0007669"/>
    <property type="project" value="UniProtKB-KW"/>
</dbReference>
<evidence type="ECO:0000256" key="2">
    <source>
        <dbReference type="ARBA" id="ARBA00005120"/>
    </source>
</evidence>
<evidence type="ECO:0000256" key="5">
    <source>
        <dbReference type="ARBA" id="ARBA00022490"/>
    </source>
</evidence>
<protein>
    <recommendedName>
        <fullName evidence="4">4-hydroxy-tetrahydrodipicolinate synthase</fullName>
        <ecNumber evidence="4">4.3.3.7</ecNumber>
    </recommendedName>
</protein>
<dbReference type="EC" id="4.3.3.7" evidence="4"/>
<evidence type="ECO:0000256" key="10">
    <source>
        <dbReference type="ARBA" id="ARBA00023270"/>
    </source>
</evidence>
<reference evidence="15" key="1">
    <citation type="submission" date="2021-01" db="EMBL/GenBank/DDBJ databases">
        <authorList>
            <person name="Corre E."/>
            <person name="Pelletier E."/>
            <person name="Niang G."/>
            <person name="Scheremetjew M."/>
            <person name="Finn R."/>
            <person name="Kale V."/>
            <person name="Holt S."/>
            <person name="Cochrane G."/>
            <person name="Meng A."/>
            <person name="Brown T."/>
            <person name="Cohen L."/>
        </authorList>
    </citation>
    <scope>NUCLEOTIDE SEQUENCE</scope>
    <source>
        <strain evidence="15">GSO104</strain>
    </source>
</reference>
<dbReference type="CDD" id="cd00950">
    <property type="entry name" value="DHDPS"/>
    <property type="match status" value="1"/>
</dbReference>
<evidence type="ECO:0000256" key="12">
    <source>
        <dbReference type="PIRNR" id="PIRNR001365"/>
    </source>
</evidence>
<evidence type="ECO:0000313" key="15">
    <source>
        <dbReference type="EMBL" id="CAE4588738.1"/>
    </source>
</evidence>
<feature type="active site" description="Schiff-base intermediate with substrate" evidence="13">
    <location>
        <position position="174"/>
    </location>
</feature>
<keyword evidence="9 12" id="KW-0456">Lyase</keyword>
<dbReference type="NCBIfam" id="TIGR00674">
    <property type="entry name" value="dapA"/>
    <property type="match status" value="1"/>
</dbReference>
<dbReference type="InterPro" id="IPR005263">
    <property type="entry name" value="DapA"/>
</dbReference>
<keyword evidence="5" id="KW-0963">Cytoplasm</keyword>
<dbReference type="PIRSF" id="PIRSF001365">
    <property type="entry name" value="DHDPS"/>
    <property type="match status" value="1"/>
</dbReference>
<evidence type="ECO:0000256" key="11">
    <source>
        <dbReference type="ARBA" id="ARBA00047836"/>
    </source>
</evidence>
<sequence>MDNLHADYLTKKVPLKQGSTVALITPMTPTGEVDMPALRNILRFHVESGTDGLCILGTTGEASTLSMAERATVLTAAVEEVKGKIPIMAGVGTIDPEHVKEMTQQAIDVGCDAALVVTPYYVKPPQRGLVKHFLTMAEMGLPVVIYNVPGRTGVDFQSNNLALCADHENIVALKDATGDLDRLEEVRNYVGDKLLLYSGDDSTEAEYVLRGGDGCISVTANVAPAQMHNLIMAALNKDVAEVEKINGPLKELHNNLFCEANPIPAKWAVKRIGKMDSAYCRPPLDELAPEFHSLIEASLTEAGLLLPTQ</sequence>
<comment type="function">
    <text evidence="1">Catalyzes the condensation of (S)-aspartate-beta-semialdehyde [(S)-ASA] and pyruvate to 4-hydroxy-tetrahydrodipicolinate (HTPA).</text>
</comment>
<evidence type="ECO:0000256" key="8">
    <source>
        <dbReference type="ARBA" id="ARBA00023154"/>
    </source>
</evidence>
<comment type="pathway">
    <text evidence="2">Amino-acid biosynthesis; L-lysine biosynthesis via DAP pathway; (S)-tetrahydrodipicolinate from L-aspartate: step 3/4.</text>
</comment>
<dbReference type="UniPathway" id="UPA00034">
    <property type="reaction ID" value="UER00017"/>
</dbReference>
<evidence type="ECO:0000256" key="13">
    <source>
        <dbReference type="PIRSR" id="PIRSR001365-1"/>
    </source>
</evidence>
<dbReference type="PROSITE" id="PS00666">
    <property type="entry name" value="DHDPS_2"/>
    <property type="match status" value="1"/>
</dbReference>
<evidence type="ECO:0000256" key="7">
    <source>
        <dbReference type="ARBA" id="ARBA00022915"/>
    </source>
</evidence>
<name>A0A6V2BNR5_9STRA</name>
<feature type="active site" description="Proton donor/acceptor" evidence="13">
    <location>
        <position position="146"/>
    </location>
</feature>
<evidence type="ECO:0000256" key="14">
    <source>
        <dbReference type="PIRSR" id="PIRSR001365-2"/>
    </source>
</evidence>
<dbReference type="InterPro" id="IPR020625">
    <property type="entry name" value="Schiff_base-form_aldolases_AS"/>
</dbReference>
<keyword evidence="8" id="KW-0457">Lysine biosynthesis</keyword>
<evidence type="ECO:0000256" key="9">
    <source>
        <dbReference type="ARBA" id="ARBA00023239"/>
    </source>
</evidence>
<proteinExistence type="inferred from homology"/>
<keyword evidence="6" id="KW-0028">Amino-acid biosynthesis</keyword>
<evidence type="ECO:0000256" key="1">
    <source>
        <dbReference type="ARBA" id="ARBA00003294"/>
    </source>
</evidence>
<dbReference type="Gene3D" id="3.20.20.70">
    <property type="entry name" value="Aldolase class I"/>
    <property type="match status" value="1"/>
</dbReference>
<dbReference type="EMBL" id="HBNS01006536">
    <property type="protein sequence ID" value="CAE4588738.1"/>
    <property type="molecule type" value="Transcribed_RNA"/>
</dbReference>
<evidence type="ECO:0000256" key="6">
    <source>
        <dbReference type="ARBA" id="ARBA00022605"/>
    </source>
</evidence>
<dbReference type="HAMAP" id="MF_00418">
    <property type="entry name" value="DapA"/>
    <property type="match status" value="1"/>
</dbReference>
<feature type="binding site" evidence="14">
    <location>
        <position position="59"/>
    </location>
    <ligand>
        <name>pyruvate</name>
        <dbReference type="ChEBI" id="CHEBI:15361"/>
    </ligand>
</feature>
<organism evidence="15">
    <name type="scientific">Ditylum brightwellii</name>
    <dbReference type="NCBI Taxonomy" id="49249"/>
    <lineage>
        <taxon>Eukaryota</taxon>
        <taxon>Sar</taxon>
        <taxon>Stramenopiles</taxon>
        <taxon>Ochrophyta</taxon>
        <taxon>Bacillariophyta</taxon>
        <taxon>Mediophyceae</taxon>
        <taxon>Lithodesmiophycidae</taxon>
        <taxon>Lithodesmiales</taxon>
        <taxon>Lithodesmiaceae</taxon>
        <taxon>Ditylum</taxon>
    </lineage>
</organism>
<evidence type="ECO:0000256" key="4">
    <source>
        <dbReference type="ARBA" id="ARBA00012086"/>
    </source>
</evidence>
<dbReference type="InterPro" id="IPR013785">
    <property type="entry name" value="Aldolase_TIM"/>
</dbReference>
<dbReference type="PRINTS" id="PR00146">
    <property type="entry name" value="DHPICSNTHASE"/>
</dbReference>
<gene>
    <name evidence="15" type="ORF">DBRI00130_LOCUS5288</name>
    <name evidence="16" type="ORF">DBRI00130_LOCUS5289</name>
</gene>
<dbReference type="GO" id="GO:0009089">
    <property type="term" value="P:lysine biosynthetic process via diaminopimelate"/>
    <property type="evidence" value="ECO:0007669"/>
    <property type="project" value="UniProtKB-UniPathway"/>
</dbReference>
<dbReference type="Pfam" id="PF00701">
    <property type="entry name" value="DHDPS"/>
    <property type="match status" value="1"/>
</dbReference>
<dbReference type="AlphaFoldDB" id="A0A6V2BNR5"/>
<dbReference type="PANTHER" id="PTHR12128:SF66">
    <property type="entry name" value="4-HYDROXY-2-OXOGLUTARATE ALDOLASE, MITOCHONDRIAL"/>
    <property type="match status" value="1"/>
</dbReference>
<keyword evidence="10" id="KW-0704">Schiff base</keyword>
<evidence type="ECO:0000256" key="3">
    <source>
        <dbReference type="ARBA" id="ARBA00007592"/>
    </source>
</evidence>
<dbReference type="PANTHER" id="PTHR12128">
    <property type="entry name" value="DIHYDRODIPICOLINATE SYNTHASE"/>
    <property type="match status" value="1"/>
</dbReference>
<dbReference type="SMART" id="SM01130">
    <property type="entry name" value="DHDPS"/>
    <property type="match status" value="1"/>
</dbReference>
<evidence type="ECO:0000313" key="16">
    <source>
        <dbReference type="EMBL" id="CAE4588739.1"/>
    </source>
</evidence>
<dbReference type="GO" id="GO:0008840">
    <property type="term" value="F:4-hydroxy-tetrahydrodipicolinate synthase activity"/>
    <property type="evidence" value="ECO:0007669"/>
    <property type="project" value="UniProtKB-EC"/>
</dbReference>
<comment type="catalytic activity">
    <reaction evidence="11">
        <text>L-aspartate 4-semialdehyde + pyruvate = (2S,4S)-4-hydroxy-2,3,4,5-tetrahydrodipicolinate + H2O + H(+)</text>
        <dbReference type="Rhea" id="RHEA:34171"/>
        <dbReference type="ChEBI" id="CHEBI:15361"/>
        <dbReference type="ChEBI" id="CHEBI:15377"/>
        <dbReference type="ChEBI" id="CHEBI:15378"/>
        <dbReference type="ChEBI" id="CHEBI:67139"/>
        <dbReference type="ChEBI" id="CHEBI:537519"/>
        <dbReference type="EC" id="4.3.3.7"/>
    </reaction>
</comment>
<comment type="similarity">
    <text evidence="3 12">Belongs to the DapA family.</text>
</comment>
<feature type="binding site" evidence="14">
    <location>
        <position position="216"/>
    </location>
    <ligand>
        <name>pyruvate</name>
        <dbReference type="ChEBI" id="CHEBI:15361"/>
    </ligand>
</feature>
<dbReference type="InterPro" id="IPR002220">
    <property type="entry name" value="DapA-like"/>
</dbReference>